<evidence type="ECO:0000256" key="7">
    <source>
        <dbReference type="ARBA" id="ARBA00022617"/>
    </source>
</evidence>
<evidence type="ECO:0000256" key="15">
    <source>
        <dbReference type="ARBA" id="ARBA00024180"/>
    </source>
</evidence>
<dbReference type="InterPro" id="IPR001251">
    <property type="entry name" value="CRAL-TRIO_dom"/>
</dbReference>
<feature type="domain" description="CRAL-TRIO" evidence="18">
    <location>
        <begin position="87"/>
        <end position="260"/>
    </location>
</feature>
<evidence type="ECO:0000256" key="14">
    <source>
        <dbReference type="ARBA" id="ARBA00024146"/>
    </source>
</evidence>
<evidence type="ECO:0000256" key="8">
    <source>
        <dbReference type="ARBA" id="ARBA00022723"/>
    </source>
</evidence>
<comment type="subcellular location">
    <subcellularLocation>
        <location evidence="16">Cytoplasm</location>
    </subcellularLocation>
    <subcellularLocation>
        <location evidence="2 16">Endoplasmic reticulum membrane</location>
        <topology evidence="2 16">Peripheral membrane protein</topology>
    </subcellularLocation>
    <subcellularLocation>
        <location evidence="16">Microsome membrane</location>
        <topology evidence="16">Peripheral membrane protein</topology>
    </subcellularLocation>
</comment>
<dbReference type="Pfam" id="PF00650">
    <property type="entry name" value="CRAL_TRIO"/>
    <property type="match status" value="1"/>
</dbReference>
<dbReference type="InterPro" id="IPR036273">
    <property type="entry name" value="CRAL/TRIO_N_dom_sf"/>
</dbReference>
<evidence type="ECO:0000259" key="18">
    <source>
        <dbReference type="PROSITE" id="PS50191"/>
    </source>
</evidence>
<dbReference type="SMART" id="SM00516">
    <property type="entry name" value="SEC14"/>
    <property type="match status" value="1"/>
</dbReference>
<evidence type="ECO:0000256" key="13">
    <source>
        <dbReference type="ARBA" id="ARBA00023136"/>
    </source>
</evidence>
<keyword evidence="8" id="KW-0479">Metal-binding</keyword>
<dbReference type="PROSITE" id="PS50191">
    <property type="entry name" value="CRAL_TRIO"/>
    <property type="match status" value="1"/>
</dbReference>
<evidence type="ECO:0000256" key="1">
    <source>
        <dbReference type="ARBA" id="ARBA00001970"/>
    </source>
</evidence>
<dbReference type="RefSeq" id="XP_064770961.1">
    <property type="nucleotide sequence ID" value="XM_064911670.1"/>
</dbReference>
<evidence type="ECO:0000256" key="6">
    <source>
        <dbReference type="ARBA" id="ARBA00022490"/>
    </source>
</evidence>
<evidence type="ECO:0000256" key="17">
    <source>
        <dbReference type="SAM" id="MobiDB-lite"/>
    </source>
</evidence>
<dbReference type="InterPro" id="IPR036865">
    <property type="entry name" value="CRAL-TRIO_dom_sf"/>
</dbReference>
<dbReference type="EMBL" id="JBBJBU010000001">
    <property type="protein sequence ID" value="KAK7207928.1"/>
    <property type="molecule type" value="Genomic_DNA"/>
</dbReference>
<feature type="region of interest" description="Disordered" evidence="17">
    <location>
        <begin position="285"/>
        <end position="306"/>
    </location>
</feature>
<keyword evidence="13 16" id="KW-0472">Membrane</keyword>
<dbReference type="PANTHER" id="PTHR47669:SF1">
    <property type="entry name" value="PHOSPHATIDYLINOSITOL TRANSFER PROTEIN SFH5"/>
    <property type="match status" value="1"/>
</dbReference>
<dbReference type="SUPFAM" id="SSF46938">
    <property type="entry name" value="CRAL/TRIO N-terminal domain"/>
    <property type="match status" value="1"/>
</dbReference>
<dbReference type="Gene3D" id="3.40.525.10">
    <property type="entry name" value="CRAL-TRIO lipid binding domain"/>
    <property type="match status" value="1"/>
</dbReference>
<keyword evidence="9 16" id="KW-0256">Endoplasmic reticulum</keyword>
<dbReference type="SUPFAM" id="SSF52087">
    <property type="entry name" value="CRAL/TRIO domain"/>
    <property type="match status" value="1"/>
</dbReference>
<evidence type="ECO:0000256" key="4">
    <source>
        <dbReference type="ARBA" id="ARBA00018320"/>
    </source>
</evidence>
<keyword evidence="5 16" id="KW-0813">Transport</keyword>
<keyword evidence="12 16" id="KW-0445">Lipid transport</keyword>
<organism evidence="19 20">
    <name type="scientific">Myxozyma melibiosi</name>
    <dbReference type="NCBI Taxonomy" id="54550"/>
    <lineage>
        <taxon>Eukaryota</taxon>
        <taxon>Fungi</taxon>
        <taxon>Dikarya</taxon>
        <taxon>Ascomycota</taxon>
        <taxon>Saccharomycotina</taxon>
        <taxon>Lipomycetes</taxon>
        <taxon>Lipomycetales</taxon>
        <taxon>Lipomycetaceae</taxon>
        <taxon>Myxozyma</taxon>
    </lineage>
</organism>
<evidence type="ECO:0000313" key="20">
    <source>
        <dbReference type="Proteomes" id="UP001498771"/>
    </source>
</evidence>
<keyword evidence="20" id="KW-1185">Reference proteome</keyword>
<evidence type="ECO:0000256" key="5">
    <source>
        <dbReference type="ARBA" id="ARBA00022448"/>
    </source>
</evidence>
<comment type="function">
    <text evidence="15">Non-classical phosphatidylinositol (PtdIns) transfer protein (PITP), which exhibits PtdIns-binding/transfer activity in the absence of detectable PtdCho-binding/transfer activity. Regulates PtdIns(4,5)P2 homeostasis at the plasma membrane. Heme-binding protein that may play a role in organic oxidant-induced stress responses.</text>
</comment>
<dbReference type="CDD" id="cd00170">
    <property type="entry name" value="SEC14"/>
    <property type="match status" value="1"/>
</dbReference>
<evidence type="ECO:0000256" key="11">
    <source>
        <dbReference type="ARBA" id="ARBA00023004"/>
    </source>
</evidence>
<comment type="similarity">
    <text evidence="3 16">Belongs to the SFH5 family.</text>
</comment>
<evidence type="ECO:0000256" key="2">
    <source>
        <dbReference type="ARBA" id="ARBA00004406"/>
    </source>
</evidence>
<evidence type="ECO:0000256" key="12">
    <source>
        <dbReference type="ARBA" id="ARBA00023055"/>
    </source>
</evidence>
<dbReference type="PANTHER" id="PTHR47669">
    <property type="entry name" value="PHOSPHATIDYLINOSITOL TRANSFER PROTEIN SFH5"/>
    <property type="match status" value="1"/>
</dbReference>
<sequence>MTDKLPAFLAALTPEQLQGFNDFKSAIPAVVKEAEYSEIYAHNILATDSAAVDAIILKFLVANAYDVPAARAQILGTLKWRKEFKPLSAAFEEVHDAKFDGLGYITEDKSKPNGDIVTWNLYGQAAGKPEVVFGDTEQFLRWRVGVMERGLQLLDFASERTKIDQVHDYMNVSFLRMDPNAKKASKAAVAIFSSHYPELLGRKLFINVPLIMGWMFAAMKLLVSRETMAKFVVLSYGSQLVDYLGPGIPEVYGGKGQPLKEQDIYSSITLPAGFTIPIVEAAPEPATTTDAATDVPADAPATSEEK</sequence>
<name>A0ABR1FFI4_9ASCO</name>
<reference evidence="19 20" key="1">
    <citation type="submission" date="2024-03" db="EMBL/GenBank/DDBJ databases">
        <title>Genome-scale model development and genomic sequencing of the oleaginous clade Lipomyces.</title>
        <authorList>
            <consortium name="Lawrence Berkeley National Laboratory"/>
            <person name="Czajka J.J."/>
            <person name="Han Y."/>
            <person name="Kim J."/>
            <person name="Mondo S.J."/>
            <person name="Hofstad B.A."/>
            <person name="Robles A."/>
            <person name="Haridas S."/>
            <person name="Riley R."/>
            <person name="LaButti K."/>
            <person name="Pangilinan J."/>
            <person name="Andreopoulos W."/>
            <person name="Lipzen A."/>
            <person name="Yan J."/>
            <person name="Wang M."/>
            <person name="Ng V."/>
            <person name="Grigoriev I.V."/>
            <person name="Spatafora J.W."/>
            <person name="Magnuson J.K."/>
            <person name="Baker S.E."/>
            <person name="Pomraning K.R."/>
        </authorList>
    </citation>
    <scope>NUCLEOTIDE SEQUENCE [LARGE SCALE GENOMIC DNA]</scope>
    <source>
        <strain evidence="19 20">Phaff 52-87</strain>
    </source>
</reference>
<keyword evidence="7" id="KW-0349">Heme</keyword>
<protein>
    <recommendedName>
        <fullName evidence="4 16">Phosphatidylinositol transfer protein SFH5</fullName>
        <shortName evidence="16">PITP SFH5</shortName>
    </recommendedName>
</protein>
<evidence type="ECO:0000256" key="10">
    <source>
        <dbReference type="ARBA" id="ARBA00022848"/>
    </source>
</evidence>
<dbReference type="InterPro" id="IPR042938">
    <property type="entry name" value="Sfh5"/>
</dbReference>
<gene>
    <name evidence="19" type="ORF">BZA70DRAFT_272524</name>
</gene>
<comment type="caution">
    <text evidence="19">The sequence shown here is derived from an EMBL/GenBank/DDBJ whole genome shotgun (WGS) entry which is preliminary data.</text>
</comment>
<evidence type="ECO:0000256" key="9">
    <source>
        <dbReference type="ARBA" id="ARBA00022824"/>
    </source>
</evidence>
<evidence type="ECO:0000313" key="19">
    <source>
        <dbReference type="EMBL" id="KAK7207928.1"/>
    </source>
</evidence>
<dbReference type="Proteomes" id="UP001498771">
    <property type="component" value="Unassembled WGS sequence"/>
</dbReference>
<accession>A0ABR1FFI4</accession>
<proteinExistence type="inferred from homology"/>
<evidence type="ECO:0000256" key="16">
    <source>
        <dbReference type="RuleBase" id="RU367059"/>
    </source>
</evidence>
<comment type="cofactor">
    <cofactor evidence="1">
        <name>heme b</name>
        <dbReference type="ChEBI" id="CHEBI:60344"/>
    </cofactor>
</comment>
<evidence type="ECO:0000256" key="3">
    <source>
        <dbReference type="ARBA" id="ARBA00006667"/>
    </source>
</evidence>
<comment type="catalytic activity">
    <reaction evidence="14">
        <text>a 1,2-diacyl-sn-glycero-3-phospho-(1D-myo-inositol)(in) = a 1,2-diacyl-sn-glycero-3-phospho-(1D-myo-inositol)(out)</text>
        <dbReference type="Rhea" id="RHEA:38691"/>
        <dbReference type="ChEBI" id="CHEBI:57880"/>
    </reaction>
    <physiologicalReaction direction="left-to-right" evidence="14">
        <dbReference type="Rhea" id="RHEA:38692"/>
    </physiologicalReaction>
</comment>
<keyword evidence="10 16" id="KW-0492">Microsome</keyword>
<dbReference type="GeneID" id="90037182"/>
<keyword evidence="6 16" id="KW-0963">Cytoplasm</keyword>
<keyword evidence="11" id="KW-0408">Iron</keyword>